<dbReference type="InterPro" id="IPR029033">
    <property type="entry name" value="His_PPase_superfam"/>
</dbReference>
<dbReference type="RefSeq" id="WP_136464602.1">
    <property type="nucleotide sequence ID" value="NZ_SRKY01000006.1"/>
</dbReference>
<sequence length="167" mass="18100">MRRLILMRHAKSSWDSAGLADHARPLNPRGVASAAAMGDWLRQNGYVPDQVICSSARRTQETLEGLGLDDAAPQITDALYHAGPADILAALRSAEGRCVLILGHNPGMADFAVRILSDAPDHARFDDFPTCATLVADFDVKEWSEVAWGQGHATDFAIPREVLGKVR</sequence>
<dbReference type="EMBL" id="SRKY01000006">
    <property type="protein sequence ID" value="THH34462.1"/>
    <property type="molecule type" value="Genomic_DNA"/>
</dbReference>
<name>A0A4S4N5T3_9RHOB</name>
<reference evidence="1 2" key="1">
    <citation type="submission" date="2019-04" db="EMBL/GenBank/DDBJ databases">
        <title>Shimia ponticola sp. nov., isolated from seawater.</title>
        <authorList>
            <person name="Kim Y.-O."/>
            <person name="Yoon J.-H."/>
        </authorList>
    </citation>
    <scope>NUCLEOTIDE SEQUENCE [LARGE SCALE GENOMIC DNA]</scope>
    <source>
        <strain evidence="1 2">MYP11</strain>
    </source>
</reference>
<dbReference type="AlphaFoldDB" id="A0A4S4N5T3"/>
<dbReference type="Gene3D" id="3.40.50.1240">
    <property type="entry name" value="Phosphoglycerate mutase-like"/>
    <property type="match status" value="1"/>
</dbReference>
<protein>
    <submittedName>
        <fullName evidence="1">Histidine phosphatase family protein</fullName>
    </submittedName>
</protein>
<dbReference type="OrthoDB" id="9810154at2"/>
<evidence type="ECO:0000313" key="1">
    <source>
        <dbReference type="EMBL" id="THH34462.1"/>
    </source>
</evidence>
<dbReference type="SUPFAM" id="SSF53254">
    <property type="entry name" value="Phosphoglycerate mutase-like"/>
    <property type="match status" value="1"/>
</dbReference>
<keyword evidence="2" id="KW-1185">Reference proteome</keyword>
<proteinExistence type="predicted"/>
<gene>
    <name evidence="1" type="ORF">E4Z66_18715</name>
</gene>
<dbReference type="Pfam" id="PF00300">
    <property type="entry name" value="His_Phos_1"/>
    <property type="match status" value="1"/>
</dbReference>
<accession>A0A4S4N5T3</accession>
<organism evidence="1 2">
    <name type="scientific">Aliishimia ponticola</name>
    <dbReference type="NCBI Taxonomy" id="2499833"/>
    <lineage>
        <taxon>Bacteria</taxon>
        <taxon>Pseudomonadati</taxon>
        <taxon>Pseudomonadota</taxon>
        <taxon>Alphaproteobacteria</taxon>
        <taxon>Rhodobacterales</taxon>
        <taxon>Paracoccaceae</taxon>
        <taxon>Aliishimia</taxon>
    </lineage>
</organism>
<evidence type="ECO:0000313" key="2">
    <source>
        <dbReference type="Proteomes" id="UP000306602"/>
    </source>
</evidence>
<dbReference type="SMART" id="SM00855">
    <property type="entry name" value="PGAM"/>
    <property type="match status" value="1"/>
</dbReference>
<dbReference type="InterPro" id="IPR013078">
    <property type="entry name" value="His_Pase_superF_clade-1"/>
</dbReference>
<comment type="caution">
    <text evidence="1">The sequence shown here is derived from an EMBL/GenBank/DDBJ whole genome shotgun (WGS) entry which is preliminary data.</text>
</comment>
<dbReference type="CDD" id="cd07067">
    <property type="entry name" value="HP_PGM_like"/>
    <property type="match status" value="1"/>
</dbReference>
<dbReference type="PANTHER" id="PTHR47623">
    <property type="entry name" value="OS09G0287300 PROTEIN"/>
    <property type="match status" value="1"/>
</dbReference>
<dbReference type="PANTHER" id="PTHR47623:SF1">
    <property type="entry name" value="OS09G0287300 PROTEIN"/>
    <property type="match status" value="1"/>
</dbReference>
<dbReference type="Proteomes" id="UP000306602">
    <property type="component" value="Unassembled WGS sequence"/>
</dbReference>